<feature type="transmembrane region" description="Helical" evidence="2">
    <location>
        <begin position="108"/>
        <end position="128"/>
    </location>
</feature>
<dbReference type="HOGENOM" id="CLU_1905067_0_0_0"/>
<keyword evidence="2" id="KW-1133">Transmembrane helix</keyword>
<dbReference type="Proteomes" id="UP000001025">
    <property type="component" value="Chromosome"/>
</dbReference>
<proteinExistence type="predicted"/>
<dbReference type="STRING" id="243090.RB3047"/>
<feature type="transmembrane region" description="Helical" evidence="2">
    <location>
        <begin position="77"/>
        <end position="96"/>
    </location>
</feature>
<dbReference type="EnsemblBacteria" id="CAD72976">
    <property type="protein sequence ID" value="CAD72976"/>
    <property type="gene ID" value="RB3047"/>
</dbReference>
<evidence type="ECO:0000313" key="3">
    <source>
        <dbReference type="EMBL" id="CAD72976.1"/>
    </source>
</evidence>
<feature type="region of interest" description="Disordered" evidence="1">
    <location>
        <begin position="1"/>
        <end position="20"/>
    </location>
</feature>
<keyword evidence="4" id="KW-1185">Reference proteome</keyword>
<accession>Q7UUV1</accession>
<evidence type="ECO:0000313" key="4">
    <source>
        <dbReference type="Proteomes" id="UP000001025"/>
    </source>
</evidence>
<evidence type="ECO:0000256" key="1">
    <source>
        <dbReference type="SAM" id="MobiDB-lite"/>
    </source>
</evidence>
<name>Q7UUV1_RHOBA</name>
<feature type="compositionally biased region" description="Basic residues" evidence="1">
    <location>
        <begin position="1"/>
        <end position="10"/>
    </location>
</feature>
<dbReference type="PATRIC" id="fig|243090.15.peg.1410"/>
<dbReference type="OrthoDB" id="289969at2"/>
<keyword evidence="2" id="KW-0812">Transmembrane</keyword>
<sequence>MMRVSNKRKPLPPDYPPSLNPYESPSPDPWVALLWDRSVLTQVVFGIHLLILLAYSFFTVDSELTSSEILAGMNPRIHLAMAGCSAFGFLVVFTTTITQRSWPLHQRLCLIGVDLLLIAISAYISQGFGSLSH</sequence>
<dbReference type="InParanoid" id="Q7UUV1"/>
<protein>
    <submittedName>
        <fullName evidence="3">Uncharacterized protein</fullName>
    </submittedName>
</protein>
<keyword evidence="2" id="KW-0472">Membrane</keyword>
<feature type="transmembrane region" description="Helical" evidence="2">
    <location>
        <begin position="39"/>
        <end position="57"/>
    </location>
</feature>
<evidence type="ECO:0000256" key="2">
    <source>
        <dbReference type="SAM" id="Phobius"/>
    </source>
</evidence>
<gene>
    <name evidence="3" type="ordered locus">RB3047</name>
</gene>
<dbReference type="AlphaFoldDB" id="Q7UUV1"/>
<reference evidence="3 4" key="1">
    <citation type="journal article" date="2003" name="Proc. Natl. Acad. Sci. U.S.A.">
        <title>Complete genome sequence of the marine planctomycete Pirellula sp. strain 1.</title>
        <authorList>
            <person name="Gloeckner F.O."/>
            <person name="Kube M."/>
            <person name="Bauer M."/>
            <person name="Teeling H."/>
            <person name="Lombardot T."/>
            <person name="Ludwig W."/>
            <person name="Gade D."/>
            <person name="Beck A."/>
            <person name="Borzym K."/>
            <person name="Heitmann K."/>
            <person name="Rabus R."/>
            <person name="Schlesner H."/>
            <person name="Amann R."/>
            <person name="Reinhardt R."/>
        </authorList>
    </citation>
    <scope>NUCLEOTIDE SEQUENCE [LARGE SCALE GENOMIC DNA]</scope>
    <source>
        <strain evidence="4">DSM 10527 / NCIMB 13988 / SH1</strain>
    </source>
</reference>
<organism evidence="3 4">
    <name type="scientific">Rhodopirellula baltica (strain DSM 10527 / NCIMB 13988 / SH1)</name>
    <dbReference type="NCBI Taxonomy" id="243090"/>
    <lineage>
        <taxon>Bacteria</taxon>
        <taxon>Pseudomonadati</taxon>
        <taxon>Planctomycetota</taxon>
        <taxon>Planctomycetia</taxon>
        <taxon>Pirellulales</taxon>
        <taxon>Pirellulaceae</taxon>
        <taxon>Rhodopirellula</taxon>
    </lineage>
</organism>
<dbReference type="KEGG" id="rba:RB3047"/>
<dbReference type="EMBL" id="BX294138">
    <property type="protein sequence ID" value="CAD72976.1"/>
    <property type="molecule type" value="Genomic_DNA"/>
</dbReference>